<feature type="region of interest" description="Disordered" evidence="2">
    <location>
        <begin position="280"/>
        <end position="300"/>
    </location>
</feature>
<proteinExistence type="inferred from homology"/>
<evidence type="ECO:0000256" key="1">
    <source>
        <dbReference type="RuleBase" id="RU003682"/>
    </source>
</evidence>
<sequence>MVVQSIPIVDFAKFEENPNKVAQQVFDACKSIGFFYIINHTIPQGDIDKAFELSKEFFNLPQEERRKYLISKDNHGYSELYSERLDPEHQKQGDHKEGFNFRNFINGEPFEPLPSVFDKEKDFLCYFSQICYKTALQILLAFGIALEIPEDKGGKEFFVKAHSYENSGDILRFLKYPRGGETDVKDPVRAGAHSDYGSITLLFQKDIPGLEVQASRTEWISAPLIEGAILVNVGDQMELWTNGLFKSTLHRVVFLPEHKHLDRYSMPFFVHPDDNVPLSPVPSKHVDQSSKTDGHTLTAGEHLRNRLDATYTYGKK</sequence>
<dbReference type="GO" id="GO:0016491">
    <property type="term" value="F:oxidoreductase activity"/>
    <property type="evidence" value="ECO:0007669"/>
    <property type="project" value="UniProtKB-KW"/>
</dbReference>
<dbReference type="PANTHER" id="PTHR47990">
    <property type="entry name" value="2-OXOGLUTARATE (2OG) AND FE(II)-DEPENDENT OXYGENASE SUPERFAMILY PROTEIN-RELATED"/>
    <property type="match status" value="1"/>
</dbReference>
<evidence type="ECO:0000313" key="4">
    <source>
        <dbReference type="EMBL" id="ORE03266.1"/>
    </source>
</evidence>
<reference evidence="4" key="1">
    <citation type="journal article" date="2016" name="Proc. Natl. Acad. Sci. U.S.A.">
        <title>Lipid metabolic changes in an early divergent fungus govern the establishment of a mutualistic symbiosis with endobacteria.</title>
        <authorList>
            <person name="Lastovetsky O.A."/>
            <person name="Gaspar M.L."/>
            <person name="Mondo S.J."/>
            <person name="LaButti K.M."/>
            <person name="Sandor L."/>
            <person name="Grigoriev I.V."/>
            <person name="Henry S.A."/>
            <person name="Pawlowska T.E."/>
        </authorList>
    </citation>
    <scope>NUCLEOTIDE SEQUENCE [LARGE SCALE GENOMIC DNA]</scope>
    <source>
        <strain evidence="4">ATCC 52814</strain>
    </source>
</reference>
<dbReference type="PROSITE" id="PS51471">
    <property type="entry name" value="FE2OG_OXY"/>
    <property type="match status" value="1"/>
</dbReference>
<dbReference type="OrthoDB" id="406156at2759"/>
<dbReference type="Pfam" id="PF03171">
    <property type="entry name" value="2OG-FeII_Oxy"/>
    <property type="match status" value="1"/>
</dbReference>
<comment type="similarity">
    <text evidence="1">Belongs to the iron/ascorbate-dependent oxidoreductase family.</text>
</comment>
<evidence type="ECO:0000259" key="3">
    <source>
        <dbReference type="PROSITE" id="PS51471"/>
    </source>
</evidence>
<keyword evidence="1" id="KW-0560">Oxidoreductase</keyword>
<dbReference type="SUPFAM" id="SSF51197">
    <property type="entry name" value="Clavaminate synthase-like"/>
    <property type="match status" value="1"/>
</dbReference>
<dbReference type="Pfam" id="PF14226">
    <property type="entry name" value="DIOX_N"/>
    <property type="match status" value="1"/>
</dbReference>
<dbReference type="InterPro" id="IPR026992">
    <property type="entry name" value="DIOX_N"/>
</dbReference>
<keyword evidence="1" id="KW-0408">Iron</keyword>
<accession>A0A1X0QU52</accession>
<feature type="domain" description="Fe2OG dioxygenase" evidence="3">
    <location>
        <begin position="167"/>
        <end position="272"/>
    </location>
</feature>
<dbReference type="InterPro" id="IPR027443">
    <property type="entry name" value="IPNS-like_sf"/>
</dbReference>
<dbReference type="InterPro" id="IPR044861">
    <property type="entry name" value="IPNS-like_FE2OG_OXY"/>
</dbReference>
<dbReference type="AlphaFoldDB" id="A0A1X0QU52"/>
<name>A0A1X0QU52_RHIZD</name>
<dbReference type="InterPro" id="IPR050231">
    <property type="entry name" value="Iron_ascorbate_oxido_reductase"/>
</dbReference>
<dbReference type="InterPro" id="IPR005123">
    <property type="entry name" value="Oxoglu/Fe-dep_dioxygenase_dom"/>
</dbReference>
<gene>
    <name evidence="4" type="ORF">BCV72DRAFT_33823</name>
</gene>
<evidence type="ECO:0000256" key="2">
    <source>
        <dbReference type="SAM" id="MobiDB-lite"/>
    </source>
</evidence>
<dbReference type="Proteomes" id="UP000242414">
    <property type="component" value="Unassembled WGS sequence"/>
</dbReference>
<dbReference type="PRINTS" id="PR00682">
    <property type="entry name" value="IPNSYNTHASE"/>
</dbReference>
<protein>
    <submittedName>
        <fullName evidence="4">Clavaminate synthase-like protein</fullName>
    </submittedName>
</protein>
<organism evidence="4">
    <name type="scientific">Rhizopus microsporus var. microsporus</name>
    <dbReference type="NCBI Taxonomy" id="86635"/>
    <lineage>
        <taxon>Eukaryota</taxon>
        <taxon>Fungi</taxon>
        <taxon>Fungi incertae sedis</taxon>
        <taxon>Mucoromycota</taxon>
        <taxon>Mucoromycotina</taxon>
        <taxon>Mucoromycetes</taxon>
        <taxon>Mucorales</taxon>
        <taxon>Mucorineae</taxon>
        <taxon>Rhizopodaceae</taxon>
        <taxon>Rhizopus</taxon>
    </lineage>
</organism>
<dbReference type="GO" id="GO:0046872">
    <property type="term" value="F:metal ion binding"/>
    <property type="evidence" value="ECO:0007669"/>
    <property type="project" value="UniProtKB-KW"/>
</dbReference>
<dbReference type="VEuPathDB" id="FungiDB:BCV72DRAFT_33823"/>
<feature type="compositionally biased region" description="Basic and acidic residues" evidence="2">
    <location>
        <begin position="284"/>
        <end position="294"/>
    </location>
</feature>
<dbReference type="Gene3D" id="2.60.120.330">
    <property type="entry name" value="B-lactam Antibiotic, Isopenicillin N Synthase, Chain"/>
    <property type="match status" value="1"/>
</dbReference>
<dbReference type="EMBL" id="KV922010">
    <property type="protein sequence ID" value="ORE03266.1"/>
    <property type="molecule type" value="Genomic_DNA"/>
</dbReference>
<keyword evidence="1" id="KW-0479">Metal-binding</keyword>